<keyword evidence="1" id="KW-0732">Signal</keyword>
<gene>
    <name evidence="2" type="ORF">HYN49_06765</name>
</gene>
<dbReference type="PANTHER" id="PTHR35038:SF8">
    <property type="entry name" value="C-TYPE POLYHEME CYTOCHROME OMCC"/>
    <property type="match status" value="1"/>
</dbReference>
<dbReference type="PANTHER" id="PTHR35038">
    <property type="entry name" value="DISSIMILATORY SULFITE REDUCTASE SIRA"/>
    <property type="match status" value="1"/>
</dbReference>
<dbReference type="SUPFAM" id="SSF48695">
    <property type="entry name" value="Multiheme cytochromes"/>
    <property type="match status" value="1"/>
</dbReference>
<accession>A0A2S1SGU2</accession>
<name>A0A2S1SGU2_9FLAO</name>
<dbReference type="Proteomes" id="UP000244937">
    <property type="component" value="Chromosome"/>
</dbReference>
<proteinExistence type="predicted"/>
<dbReference type="InterPro" id="IPR036280">
    <property type="entry name" value="Multihaem_cyt_sf"/>
</dbReference>
<dbReference type="KEGG" id="fpal:HYN49_06765"/>
<dbReference type="Gene3D" id="1.10.1130.10">
    <property type="entry name" value="Flavocytochrome C3, Chain A"/>
    <property type="match status" value="2"/>
</dbReference>
<dbReference type="InterPro" id="IPR051829">
    <property type="entry name" value="Multiheme_Cytochr_ET"/>
</dbReference>
<dbReference type="PROSITE" id="PS51257">
    <property type="entry name" value="PROKAR_LIPOPROTEIN"/>
    <property type="match status" value="1"/>
</dbReference>
<dbReference type="OrthoDB" id="9814800at2"/>
<dbReference type="EMBL" id="CP029187">
    <property type="protein sequence ID" value="AWI25620.1"/>
    <property type="molecule type" value="Genomic_DNA"/>
</dbReference>
<dbReference type="RefSeq" id="WP_108903407.1">
    <property type="nucleotide sequence ID" value="NZ_CP029187.1"/>
</dbReference>
<evidence type="ECO:0000256" key="1">
    <source>
        <dbReference type="ARBA" id="ARBA00022729"/>
    </source>
</evidence>
<keyword evidence="3" id="KW-1185">Reference proteome</keyword>
<reference evidence="2 3" key="1">
    <citation type="submission" date="2018-05" db="EMBL/GenBank/DDBJ databases">
        <title>Genome sequencing of Flavobacterium sp. HYN0049.</title>
        <authorList>
            <person name="Yi H."/>
            <person name="Baek C."/>
        </authorList>
    </citation>
    <scope>NUCLEOTIDE SEQUENCE [LARGE SCALE GENOMIC DNA]</scope>
    <source>
        <strain evidence="2 3">HYN0049</strain>
    </source>
</reference>
<evidence type="ECO:0000313" key="3">
    <source>
        <dbReference type="Proteomes" id="UP000244937"/>
    </source>
</evidence>
<sequence>MKKILLLFILSSALFSCVDKDAEYFDPRGTDYAGSQSCIQCHKATYESELAHAHYSATAPGTPENVLGNFSEGHNAFAYENGAKIVMEKRGDSIYHVLYKDGKEQKAFNVGIVFGSRNAQTSVYWENHNTYELPVSYYTSARNWGTSPGFSSTEPLFSRKVIKDCYACHSSNASSNVMKVSSEKTNFMTVDVEDIIDPKTIVFGIDCERCHGPAKKHVTHHLKFPEEKAAFAMVKYASLNNQQKLDACAICHSGVSGIKVKSIFTFKPGDQFSDYWLKPQSGHYDVHGNQYGLLSQSQCFIKSDNLNCVSCHKPHDGKKQNPEYFTPVCVDCHKTMSHTPATSKNISLKHLEKNCVDCHMPKQASGAIIFQQYKNSEFSKYLLHTHKIGVYPSTP</sequence>
<dbReference type="AlphaFoldDB" id="A0A2S1SGU2"/>
<evidence type="ECO:0000313" key="2">
    <source>
        <dbReference type="EMBL" id="AWI25620.1"/>
    </source>
</evidence>
<organism evidence="2 3">
    <name type="scientific">Flavobacterium pallidum</name>
    <dbReference type="NCBI Taxonomy" id="2172098"/>
    <lineage>
        <taxon>Bacteria</taxon>
        <taxon>Pseudomonadati</taxon>
        <taxon>Bacteroidota</taxon>
        <taxon>Flavobacteriia</taxon>
        <taxon>Flavobacteriales</taxon>
        <taxon>Flavobacteriaceae</taxon>
        <taxon>Flavobacterium</taxon>
    </lineage>
</organism>
<protein>
    <submittedName>
        <fullName evidence="2">Uncharacterized protein</fullName>
    </submittedName>
</protein>